<reference evidence="2" key="1">
    <citation type="submission" date="2021-10" db="EMBL/GenBank/DDBJ databases">
        <title>Anaerobic single-cell dispensing facilitates the cultivation of human gut bacteria.</title>
        <authorList>
            <person name="Afrizal A."/>
        </authorList>
    </citation>
    <scope>NUCLEOTIDE SEQUENCE</scope>
    <source>
        <strain evidence="2">CLA-AA-H204</strain>
    </source>
</reference>
<dbReference type="RefSeq" id="WP_227701039.1">
    <property type="nucleotide sequence ID" value="NZ_JAJEQW010000019.1"/>
</dbReference>
<feature type="transmembrane region" description="Helical" evidence="1">
    <location>
        <begin position="12"/>
        <end position="33"/>
    </location>
</feature>
<dbReference type="Proteomes" id="UP001198893">
    <property type="component" value="Unassembled WGS sequence"/>
</dbReference>
<keyword evidence="1" id="KW-0812">Transmembrane</keyword>
<organism evidence="2 3">
    <name type="scientific">Roseburia amylophila</name>
    <dbReference type="NCBI Taxonomy" id="2981794"/>
    <lineage>
        <taxon>Bacteria</taxon>
        <taxon>Bacillati</taxon>
        <taxon>Bacillota</taxon>
        <taxon>Clostridia</taxon>
        <taxon>Lachnospirales</taxon>
        <taxon>Lachnospiraceae</taxon>
        <taxon>Roseburia</taxon>
    </lineage>
</organism>
<protein>
    <recommendedName>
        <fullName evidence="4">Membrane-spanning protein</fullName>
    </recommendedName>
</protein>
<proteinExistence type="predicted"/>
<keyword evidence="1" id="KW-0472">Membrane</keyword>
<sequence>MKMNDEEKKKLIIRYVVAVILLVVTILVLKGMYQDAEEHDNAQNTEITTEINHE</sequence>
<name>A0AAW4WEX5_9FIRM</name>
<keyword evidence="1" id="KW-1133">Transmembrane helix</keyword>
<evidence type="ECO:0000256" key="1">
    <source>
        <dbReference type="SAM" id="Phobius"/>
    </source>
</evidence>
<gene>
    <name evidence="2" type="ORF">LKD47_13645</name>
</gene>
<dbReference type="EMBL" id="JAJEQW010000019">
    <property type="protein sequence ID" value="MCC2243320.1"/>
    <property type="molecule type" value="Genomic_DNA"/>
</dbReference>
<accession>A0AAW4WEX5</accession>
<comment type="caution">
    <text evidence="2">The sequence shown here is derived from an EMBL/GenBank/DDBJ whole genome shotgun (WGS) entry which is preliminary data.</text>
</comment>
<evidence type="ECO:0000313" key="3">
    <source>
        <dbReference type="Proteomes" id="UP001198893"/>
    </source>
</evidence>
<dbReference type="AlphaFoldDB" id="A0AAW4WEX5"/>
<evidence type="ECO:0008006" key="4">
    <source>
        <dbReference type="Google" id="ProtNLM"/>
    </source>
</evidence>
<evidence type="ECO:0000313" key="2">
    <source>
        <dbReference type="EMBL" id="MCC2243320.1"/>
    </source>
</evidence>